<comment type="caution">
    <text evidence="1">The sequence shown here is derived from an EMBL/GenBank/DDBJ whole genome shotgun (WGS) entry which is preliminary data.</text>
</comment>
<evidence type="ECO:0000313" key="1">
    <source>
        <dbReference type="EMBL" id="OHA18739.1"/>
    </source>
</evidence>
<reference evidence="1 2" key="1">
    <citation type="journal article" date="2016" name="Nat. Commun.">
        <title>Thousands of microbial genomes shed light on interconnected biogeochemical processes in an aquifer system.</title>
        <authorList>
            <person name="Anantharaman K."/>
            <person name="Brown C.T."/>
            <person name="Hug L.A."/>
            <person name="Sharon I."/>
            <person name="Castelle C.J."/>
            <person name="Probst A.J."/>
            <person name="Thomas B.C."/>
            <person name="Singh A."/>
            <person name="Wilkins M.J."/>
            <person name="Karaoz U."/>
            <person name="Brodie E.L."/>
            <person name="Williams K.H."/>
            <person name="Hubbard S.S."/>
            <person name="Banfield J.F."/>
        </authorList>
    </citation>
    <scope>NUCLEOTIDE SEQUENCE [LARGE SCALE GENOMIC DNA]</scope>
</reference>
<dbReference type="STRING" id="1802301.A2664_04505"/>
<dbReference type="EMBL" id="MHRF01000001">
    <property type="protein sequence ID" value="OHA18739.1"/>
    <property type="molecule type" value="Genomic_DNA"/>
</dbReference>
<evidence type="ECO:0000313" key="2">
    <source>
        <dbReference type="Proteomes" id="UP000178873"/>
    </source>
</evidence>
<organism evidence="1 2">
    <name type="scientific">Candidatus Taylorbacteria bacterium RIFCSPHIGHO2_01_FULL_46_22b</name>
    <dbReference type="NCBI Taxonomy" id="1802301"/>
    <lineage>
        <taxon>Bacteria</taxon>
        <taxon>Candidatus Tayloriibacteriota</taxon>
    </lineage>
</organism>
<sequence>MDIEKQKESIKDISLGQNKLEKYVPELKADFIFMHRKTERLAAAVFLVTDLMSDTNPLKNKIRTLSVEILSFILVSPLTAFEDDHFTLGFTKRTLELLSFLEVSLLSEQISLMNYRLLSNEISRLLLISEKMKKKNPLEDSVSRTADILLGSAIKEDRRTGVYLNANDRLEAFIKDTKGHKRQLDDKKTVLKLPIDRISQVSSINNTISKSERRTKIMDLLRTGRKLSVKDFLYVIEGVSEKTIQRELISLVQTDMIKKEGDRRWSKYFLPIQNGESPVKP</sequence>
<dbReference type="Proteomes" id="UP000178873">
    <property type="component" value="Unassembled WGS sequence"/>
</dbReference>
<protein>
    <recommendedName>
        <fullName evidence="3">HTH deoR-type domain-containing protein</fullName>
    </recommendedName>
</protein>
<accession>A0A1G2M6J0</accession>
<proteinExistence type="predicted"/>
<gene>
    <name evidence="1" type="ORF">A2664_04505</name>
</gene>
<dbReference type="AlphaFoldDB" id="A0A1G2M6J0"/>
<evidence type="ECO:0008006" key="3">
    <source>
        <dbReference type="Google" id="ProtNLM"/>
    </source>
</evidence>
<name>A0A1G2M6J0_9BACT</name>